<dbReference type="Proteomes" id="UP000236318">
    <property type="component" value="Unassembled WGS sequence"/>
</dbReference>
<protein>
    <recommendedName>
        <fullName evidence="4">DUF5666 domain-containing protein</fullName>
    </recommendedName>
</protein>
<reference evidence="2" key="1">
    <citation type="submission" date="2018-01" db="EMBL/GenBank/DDBJ databases">
        <authorList>
            <consortium name="Urmite Genomes"/>
        </authorList>
    </citation>
    <scope>NUCLEOTIDE SEQUENCE [LARGE SCALE GENOMIC DNA]</scope>
    <source>
        <strain evidence="2">AFP003</strain>
    </source>
</reference>
<dbReference type="AlphaFoldDB" id="A0A2K4YHB6"/>
<keyword evidence="1" id="KW-0732">Signal</keyword>
<evidence type="ECO:0000313" key="3">
    <source>
        <dbReference type="Proteomes" id="UP000236318"/>
    </source>
</evidence>
<organism evidence="2 3">
    <name type="scientific">Mycobacterium ahvazicum</name>
    <dbReference type="NCBI Taxonomy" id="1964395"/>
    <lineage>
        <taxon>Bacteria</taxon>
        <taxon>Bacillati</taxon>
        <taxon>Actinomycetota</taxon>
        <taxon>Actinomycetes</taxon>
        <taxon>Mycobacteriales</taxon>
        <taxon>Mycobacteriaceae</taxon>
        <taxon>Mycobacterium</taxon>
        <taxon>Mycobacterium simiae complex</taxon>
    </lineage>
</organism>
<gene>
    <name evidence="2" type="ORF">MAAFP003_4871</name>
</gene>
<comment type="caution">
    <text evidence="2">The sequence shown here is derived from an EMBL/GenBank/DDBJ whole genome shotgun (WGS) entry which is preliminary data.</text>
</comment>
<evidence type="ECO:0000313" key="2">
    <source>
        <dbReference type="EMBL" id="SOX56170.1"/>
    </source>
</evidence>
<accession>A0A2K4YHB6</accession>
<sequence length="132" mass="13059">MCGAAPVSLLCAVSFAALTVDTEKPVAPAHVTAATPPASVPVSQEGVLIAVSADSITARSASGYTQTYLLTPDTTVITGHGSKPLTVASHFTVNDAVDIVGTVQGGRALATSLAHRGVGHGDGPPMDAIAGQ</sequence>
<proteinExistence type="predicted"/>
<name>A0A2K4YHB6_9MYCO</name>
<feature type="signal peptide" evidence="1">
    <location>
        <begin position="1"/>
        <end position="19"/>
    </location>
</feature>
<evidence type="ECO:0008006" key="4">
    <source>
        <dbReference type="Google" id="ProtNLM"/>
    </source>
</evidence>
<feature type="chain" id="PRO_5039662275" description="DUF5666 domain-containing protein" evidence="1">
    <location>
        <begin position="20"/>
        <end position="132"/>
    </location>
</feature>
<keyword evidence="3" id="KW-1185">Reference proteome</keyword>
<dbReference type="EMBL" id="FXEG02000005">
    <property type="protein sequence ID" value="SOX56170.1"/>
    <property type="molecule type" value="Genomic_DNA"/>
</dbReference>
<evidence type="ECO:0000256" key="1">
    <source>
        <dbReference type="SAM" id="SignalP"/>
    </source>
</evidence>